<evidence type="ECO:0000313" key="2">
    <source>
        <dbReference type="Proteomes" id="UP000037035"/>
    </source>
</evidence>
<protein>
    <submittedName>
        <fullName evidence="1">Uncharacterized protein</fullName>
    </submittedName>
</protein>
<name>A0A0L6UZQ0_9BASI</name>
<dbReference type="VEuPathDB" id="FungiDB:VP01_308g5"/>
<dbReference type="Proteomes" id="UP000037035">
    <property type="component" value="Unassembled WGS sequence"/>
</dbReference>
<comment type="caution">
    <text evidence="1">The sequence shown here is derived from an EMBL/GenBank/DDBJ whole genome shotgun (WGS) entry which is preliminary data.</text>
</comment>
<sequence length="440" mass="50092">MSISINFNWFGNAFAECCLSGFNVHINCHRVLYDTDDSGYKIKLVCSGTFNAMFKLHFIKFCLFSISQTFPKQLNPITKRFYEKFMVKGVKGINVNQIIIKNILIEKDKLLPKGATPVLTNKIIRSSKMVWLIQLLFFFCTSKIKTNWSLPKCHGNSIIEQFQYHQQYLIDLNEKASQEESDLISMLLDDSCNKVFLDQESYLEEGMYMGWWIYHIFLHLHSLRRECTILWILKMHLILFLNPPSASPIPEFSTLFFKIFHQGPTNNGGLRYRAKTTICCKCLPITTSKLMFGKGHNSAWSLNSTICTLLYGNFCSATYPPSCLPRPLIGSMSSLHKLSGSISIIGLQVDLGDKFFVEQPVFDTKSEPIGPKSKWKSQLVSVQGFLSLALLPSNSKDSKVKPVCYDILAMLKLGLDDSDKEARERGKKGFGPFLERLNGK</sequence>
<accession>A0A0L6UZQ0</accession>
<evidence type="ECO:0000313" key="1">
    <source>
        <dbReference type="EMBL" id="KNZ53964.1"/>
    </source>
</evidence>
<keyword evidence="2" id="KW-1185">Reference proteome</keyword>
<proteinExistence type="predicted"/>
<organism evidence="1 2">
    <name type="scientific">Puccinia sorghi</name>
    <dbReference type="NCBI Taxonomy" id="27349"/>
    <lineage>
        <taxon>Eukaryota</taxon>
        <taxon>Fungi</taxon>
        <taxon>Dikarya</taxon>
        <taxon>Basidiomycota</taxon>
        <taxon>Pucciniomycotina</taxon>
        <taxon>Pucciniomycetes</taxon>
        <taxon>Pucciniales</taxon>
        <taxon>Pucciniaceae</taxon>
        <taxon>Puccinia</taxon>
    </lineage>
</organism>
<dbReference type="EMBL" id="LAVV01008046">
    <property type="protein sequence ID" value="KNZ53964.1"/>
    <property type="molecule type" value="Genomic_DNA"/>
</dbReference>
<gene>
    <name evidence="1" type="ORF">VP01_308g5</name>
</gene>
<reference evidence="1 2" key="1">
    <citation type="submission" date="2015-08" db="EMBL/GenBank/DDBJ databases">
        <title>Next Generation Sequencing and Analysis of the Genome of Puccinia sorghi L Schw, the Causal Agent of Maize Common Rust.</title>
        <authorList>
            <person name="Rochi L."/>
            <person name="Burguener G."/>
            <person name="Darino M."/>
            <person name="Turjanski A."/>
            <person name="Kreff E."/>
            <person name="Dieguez M.J."/>
            <person name="Sacco F."/>
        </authorList>
    </citation>
    <scope>NUCLEOTIDE SEQUENCE [LARGE SCALE GENOMIC DNA]</scope>
    <source>
        <strain evidence="1 2">RO10H11247</strain>
    </source>
</reference>
<dbReference type="AlphaFoldDB" id="A0A0L6UZQ0"/>